<proteinExistence type="inferred from homology"/>
<organism evidence="8 9">
    <name type="scientific">Tenebrio molitor</name>
    <name type="common">Yellow mealworm beetle</name>
    <dbReference type="NCBI Taxonomy" id="7067"/>
    <lineage>
        <taxon>Eukaryota</taxon>
        <taxon>Metazoa</taxon>
        <taxon>Ecdysozoa</taxon>
        <taxon>Arthropoda</taxon>
        <taxon>Hexapoda</taxon>
        <taxon>Insecta</taxon>
        <taxon>Pterygota</taxon>
        <taxon>Neoptera</taxon>
        <taxon>Endopterygota</taxon>
        <taxon>Coleoptera</taxon>
        <taxon>Polyphaga</taxon>
        <taxon>Cucujiformia</taxon>
        <taxon>Tenebrionidae</taxon>
        <taxon>Tenebrio</taxon>
    </lineage>
</organism>
<feature type="region of interest" description="Disordered" evidence="5">
    <location>
        <begin position="492"/>
        <end position="523"/>
    </location>
</feature>
<dbReference type="EMBL" id="JABDTM020028773">
    <property type="protein sequence ID" value="KAH0808420.1"/>
    <property type="molecule type" value="Genomic_DNA"/>
</dbReference>
<dbReference type="GO" id="GO:0003713">
    <property type="term" value="F:transcription coactivator activity"/>
    <property type="evidence" value="ECO:0007669"/>
    <property type="project" value="TreeGrafter"/>
</dbReference>
<evidence type="ECO:0000256" key="5">
    <source>
        <dbReference type="SAM" id="MobiDB-lite"/>
    </source>
</evidence>
<feature type="region of interest" description="Disordered" evidence="5">
    <location>
        <begin position="668"/>
        <end position="702"/>
    </location>
</feature>
<feature type="compositionally biased region" description="Low complexity" evidence="5">
    <location>
        <begin position="501"/>
        <end position="510"/>
    </location>
</feature>
<dbReference type="GO" id="GO:0003677">
    <property type="term" value="F:DNA binding"/>
    <property type="evidence" value="ECO:0007669"/>
    <property type="project" value="InterPro"/>
</dbReference>
<dbReference type="InterPro" id="IPR036865">
    <property type="entry name" value="CRAL-TRIO_dom_sf"/>
</dbReference>
<dbReference type="PANTHER" id="PTHR21680">
    <property type="entry name" value="COILED-COIL DOMAIN-CONTAINING PROTEIN 124"/>
    <property type="match status" value="1"/>
</dbReference>
<dbReference type="InterPro" id="IPR013762">
    <property type="entry name" value="Integrase-like_cat_sf"/>
</dbReference>
<dbReference type="InterPro" id="IPR010422">
    <property type="entry name" value="Ccdc124/Oxs1"/>
</dbReference>
<dbReference type="SUPFAM" id="SSF46938">
    <property type="entry name" value="CRAL/TRIO N-terminal domain"/>
    <property type="match status" value="1"/>
</dbReference>
<evidence type="ECO:0000256" key="3">
    <source>
        <dbReference type="ARBA" id="ARBA00023054"/>
    </source>
</evidence>
<evidence type="ECO:0000313" key="8">
    <source>
        <dbReference type="EMBL" id="KAH0808420.1"/>
    </source>
</evidence>
<dbReference type="GO" id="GO:0005634">
    <property type="term" value="C:nucleus"/>
    <property type="evidence" value="ECO:0007669"/>
    <property type="project" value="TreeGrafter"/>
</dbReference>
<dbReference type="InterPro" id="IPR011010">
    <property type="entry name" value="DNA_brk_join_enz"/>
</dbReference>
<accession>A0A8J6GYF4</accession>
<evidence type="ECO:0000259" key="6">
    <source>
        <dbReference type="Pfam" id="PF00589"/>
    </source>
</evidence>
<dbReference type="Proteomes" id="UP000719412">
    <property type="component" value="Unassembled WGS sequence"/>
</dbReference>
<feature type="region of interest" description="Disordered" evidence="5">
    <location>
        <begin position="80"/>
        <end position="100"/>
    </location>
</feature>
<dbReference type="Gene3D" id="1.10.443.10">
    <property type="entry name" value="Intergrase catalytic core"/>
    <property type="match status" value="1"/>
</dbReference>
<evidence type="ECO:0000313" key="9">
    <source>
        <dbReference type="Proteomes" id="UP000719412"/>
    </source>
</evidence>
<evidence type="ECO:0000259" key="7">
    <source>
        <dbReference type="Pfam" id="PF06244"/>
    </source>
</evidence>
<comment type="similarity">
    <text evidence="2">Belongs to the CCDC124 family.</text>
</comment>
<evidence type="ECO:0000256" key="4">
    <source>
        <dbReference type="ARBA" id="ARBA00023172"/>
    </source>
</evidence>
<dbReference type="Pfam" id="PF00589">
    <property type="entry name" value="Phage_integrase"/>
    <property type="match status" value="1"/>
</dbReference>
<feature type="domain" description="Tyr recombinase" evidence="6">
    <location>
        <begin position="847"/>
        <end position="1001"/>
    </location>
</feature>
<dbReference type="Gene3D" id="1.20.5.1200">
    <property type="entry name" value="Alpha-tocopherol transfer"/>
    <property type="match status" value="1"/>
</dbReference>
<keyword evidence="9" id="KW-1185">Reference proteome</keyword>
<feature type="region of interest" description="Disordered" evidence="5">
    <location>
        <begin position="229"/>
        <end position="249"/>
    </location>
</feature>
<dbReference type="InterPro" id="IPR036273">
    <property type="entry name" value="CRAL/TRIO_N_dom_sf"/>
</dbReference>
<feature type="compositionally biased region" description="Polar residues" evidence="5">
    <location>
        <begin position="234"/>
        <end position="246"/>
    </location>
</feature>
<dbReference type="InterPro" id="IPR002104">
    <property type="entry name" value="Integrase_catalytic"/>
</dbReference>
<feature type="region of interest" description="Disordered" evidence="5">
    <location>
        <begin position="1"/>
        <end position="38"/>
    </location>
</feature>
<reference evidence="8" key="2">
    <citation type="submission" date="2021-08" db="EMBL/GenBank/DDBJ databases">
        <authorList>
            <person name="Eriksson T."/>
        </authorList>
    </citation>
    <scope>NUCLEOTIDE SEQUENCE</scope>
    <source>
        <strain evidence="8">Stoneville</strain>
        <tissue evidence="8">Whole head</tissue>
    </source>
</reference>
<feature type="compositionally biased region" description="Basic and acidic residues" evidence="5">
    <location>
        <begin position="1"/>
        <end position="33"/>
    </location>
</feature>
<feature type="domain" description="Coiled-coil" evidence="7">
    <location>
        <begin position="115"/>
        <end position="193"/>
    </location>
</feature>
<gene>
    <name evidence="8" type="ORF">GEV33_014373</name>
</gene>
<sequence>MPKKFSTEENPKSVAARERKKAVQDAETAKKQQEEEDLYWQDDSKLCKKKQQKKDDQIKKREQTLAKKVETKQLLEKEMSSLKSAKVPPPKLTRAQIGAARPTDKEKIVKELEENMNRLKLDGVTARSVDEAICALSEKKEDKHPEKRRKAAFTAFENRRIKELKAENPTLKLSQLKEQVFKEWKKSPENPMNIELRQLSICPRIIAGTAHSINSDHLNCLKELRDARSKRPSLSKNTEKNVNYKNPTFPPTVRKEEVAIISGEIPRVDKTTAPSQMAAINETSRFCCFAHAERMWLAFDLESEPQGNEITATSSRTAFHQAVTKTASRIGQNLEISTGDFDDSVSDELWEKRQGFDSLERKTHLANDPAENRFEALLLMVDFCIEWTMRDGSREYVRSQPLAQAQHLSCVASLIHIAEIESDNRSEGSEETPASLATLVEKSQHRKPPLPEYDLQLNPNQLDLVLRAKPETPDEGFESDIDSLSIVSSDGSFETKTAETDSANGSASSDSDTETSEPNRDHPRESYNLVDCVCYTDVKFPDVLVFVIKKEALVFKFDNLNNLRNFYLNFTAVKAVTNQKAYNNSGGKFNLLQRTDNNGVTHIEITREPELSKFLATNEGPTSIISINTPEISERKVSTLKSTPKQPLVTQTTLDRTVLRKVWNSAEDLLSTTPRRPDRRKKIKGKAPPPPPPSKATPTTSDVLRGEYVRVNVNVDAIKEKDFIAKSQLKEKKPIKPNLVTTLLTSKPKMEPTWTNSVPRLLKKQRSKSETRAFTPMAYRYIDTAPTYSPMSNRLFGLSPKLRDFGTESMSECRWNSVGELSYKGGNLKSVIKKDENKKKNEKKVTFSAYTTVQVALTIGVCGACRREELHSLRIQDIVEKDSRCLLITLNDTKTNIKRVFPVIGEGEVVNPSELYRKYARLRPANVPHEYFFISYRKAKCTVQRVGVHSFGKMPSTVAEFLKLPRPEEYTGHCFRRSSATLAADADVDLTSLKRLGGWKQFLRISDGKSRRTGRLETTFFAENQGHEECSAAPPDFGEMCVSVKRSGVVGSAGFVYLGGSVLGFFYEVLIQVYVCSPRFGPSRLAAYDDETLQRTLWEISRIERPASRILIIQVIINDCPIAVALPTVVEICLAAHTKFVWVFNANCDGIIIYNDTVQPQSKSFRGYFRRSTCPKPQMSVSASQHVLEECKEEGNLGETEKTGWMNKRNWGVVTRSLAGLQEAGEMSHGMSSSTNPAETQNLNIYDVDEDKVTEFYQSFGTTVQMVNKDVEIIKEWLQTQIHLPEIMDDVKIKNFLTLSKFSIENTKQKIDMYYTIRSVIPDLFDSSNPKLPHMKLFRDLTYCCTHPKAVNGIHRVYFLKAKAPNTYNAHHAMMQLFDIFEMRLYEDCLIDDYFIFDLENITFSDMNNITPSLVAKSVAVYKKAEVLKEVFTDDTLPKDYGGEGPSLEEMNEMTVQKLAQYQERFDLLDTLRVNENLRPEKLDNDEILGFYGNFKKLDVD</sequence>
<dbReference type="GO" id="GO:0030496">
    <property type="term" value="C:midbody"/>
    <property type="evidence" value="ECO:0007669"/>
    <property type="project" value="UniProtKB-SubCell"/>
</dbReference>
<protein>
    <recommendedName>
        <fullName evidence="10">HMG box domain-containing protein</fullName>
    </recommendedName>
</protein>
<evidence type="ECO:0000256" key="1">
    <source>
        <dbReference type="ARBA" id="ARBA00004214"/>
    </source>
</evidence>
<dbReference type="GO" id="GO:0006310">
    <property type="term" value="P:DNA recombination"/>
    <property type="evidence" value="ECO:0007669"/>
    <property type="project" value="UniProtKB-KW"/>
</dbReference>
<dbReference type="InterPro" id="IPR054414">
    <property type="entry name" value="Ccdc124/Oxs1_C"/>
</dbReference>
<dbReference type="Gene3D" id="3.40.525.10">
    <property type="entry name" value="CRAL-TRIO lipid binding domain"/>
    <property type="match status" value="1"/>
</dbReference>
<dbReference type="GO" id="GO:0015074">
    <property type="term" value="P:DNA integration"/>
    <property type="evidence" value="ECO:0007669"/>
    <property type="project" value="InterPro"/>
</dbReference>
<reference evidence="8" key="1">
    <citation type="journal article" date="2020" name="J Insects Food Feed">
        <title>The yellow mealworm (Tenebrio molitor) genome: a resource for the emerging insects as food and feed industry.</title>
        <authorList>
            <person name="Eriksson T."/>
            <person name="Andere A."/>
            <person name="Kelstrup H."/>
            <person name="Emery V."/>
            <person name="Picard C."/>
        </authorList>
    </citation>
    <scope>NUCLEOTIDE SEQUENCE</scope>
    <source>
        <strain evidence="8">Stoneville</strain>
        <tissue evidence="8">Whole head</tissue>
    </source>
</reference>
<evidence type="ECO:0000256" key="2">
    <source>
        <dbReference type="ARBA" id="ARBA00008296"/>
    </source>
</evidence>
<keyword evidence="3" id="KW-0175">Coiled coil</keyword>
<dbReference type="Pfam" id="PF06244">
    <property type="entry name" value="Ccdc124"/>
    <property type="match status" value="1"/>
</dbReference>
<dbReference type="GO" id="GO:0006366">
    <property type="term" value="P:transcription by RNA polymerase II"/>
    <property type="evidence" value="ECO:0007669"/>
    <property type="project" value="TreeGrafter"/>
</dbReference>
<comment type="subcellular location">
    <subcellularLocation>
        <location evidence="1">Midbody</location>
    </subcellularLocation>
</comment>
<name>A0A8J6GYF4_TENMO</name>
<dbReference type="PANTHER" id="PTHR21680:SF0">
    <property type="entry name" value="COILED-COIL DOMAIN-CONTAINING PROTEIN 124"/>
    <property type="match status" value="1"/>
</dbReference>
<dbReference type="SUPFAM" id="SSF56349">
    <property type="entry name" value="DNA breaking-rejoining enzymes"/>
    <property type="match status" value="1"/>
</dbReference>
<keyword evidence="4" id="KW-0233">DNA recombination</keyword>
<comment type="caution">
    <text evidence="8">The sequence shown here is derived from an EMBL/GenBank/DDBJ whole genome shotgun (WGS) entry which is preliminary data.</text>
</comment>
<dbReference type="SUPFAM" id="SSF52087">
    <property type="entry name" value="CRAL/TRIO domain"/>
    <property type="match status" value="1"/>
</dbReference>
<evidence type="ECO:0008006" key="10">
    <source>
        <dbReference type="Google" id="ProtNLM"/>
    </source>
</evidence>